<protein>
    <submittedName>
        <fullName evidence="2">Uncharacterized protein</fullName>
    </submittedName>
</protein>
<proteinExistence type="predicted"/>
<gene>
    <name evidence="2" type="ORF">FHS29_005209</name>
</gene>
<accession>A0A841CM01</accession>
<feature type="region of interest" description="Disordered" evidence="1">
    <location>
        <begin position="1"/>
        <end position="37"/>
    </location>
</feature>
<feature type="compositionally biased region" description="Polar residues" evidence="1">
    <location>
        <begin position="23"/>
        <end position="37"/>
    </location>
</feature>
<reference evidence="2 3" key="1">
    <citation type="submission" date="2020-08" db="EMBL/GenBank/DDBJ databases">
        <title>Genomic Encyclopedia of Type Strains, Phase III (KMG-III): the genomes of soil and plant-associated and newly described type strains.</title>
        <authorList>
            <person name="Whitman W."/>
        </authorList>
    </citation>
    <scope>NUCLEOTIDE SEQUENCE [LARGE SCALE GENOMIC DNA]</scope>
    <source>
        <strain evidence="2 3">CECT 8640</strain>
    </source>
</reference>
<name>A0A841CM01_9PSEU</name>
<sequence length="53" mass="5536">MRIGQPRTATDATALRDERTGAAGQSTPINEISASPDQVNTVNSCTCCDTRPG</sequence>
<comment type="caution">
    <text evidence="2">The sequence shown here is derived from an EMBL/GenBank/DDBJ whole genome shotgun (WGS) entry which is preliminary data.</text>
</comment>
<evidence type="ECO:0000313" key="2">
    <source>
        <dbReference type="EMBL" id="MBB5958601.1"/>
    </source>
</evidence>
<dbReference type="Proteomes" id="UP000547510">
    <property type="component" value="Unassembled WGS sequence"/>
</dbReference>
<organism evidence="2 3">
    <name type="scientific">Saccharothrix tamanrassetensis</name>
    <dbReference type="NCBI Taxonomy" id="1051531"/>
    <lineage>
        <taxon>Bacteria</taxon>
        <taxon>Bacillati</taxon>
        <taxon>Actinomycetota</taxon>
        <taxon>Actinomycetes</taxon>
        <taxon>Pseudonocardiales</taxon>
        <taxon>Pseudonocardiaceae</taxon>
        <taxon>Saccharothrix</taxon>
    </lineage>
</organism>
<evidence type="ECO:0000313" key="3">
    <source>
        <dbReference type="Proteomes" id="UP000547510"/>
    </source>
</evidence>
<dbReference type="RefSeq" id="WP_184694682.1">
    <property type="nucleotide sequence ID" value="NZ_JACHJN010000008.1"/>
</dbReference>
<dbReference type="EMBL" id="JACHJN010000008">
    <property type="protein sequence ID" value="MBB5958601.1"/>
    <property type="molecule type" value="Genomic_DNA"/>
</dbReference>
<keyword evidence="3" id="KW-1185">Reference proteome</keyword>
<dbReference type="AlphaFoldDB" id="A0A841CM01"/>
<evidence type="ECO:0000256" key="1">
    <source>
        <dbReference type="SAM" id="MobiDB-lite"/>
    </source>
</evidence>